<evidence type="ECO:0000313" key="2">
    <source>
        <dbReference type="Proteomes" id="UP000217199"/>
    </source>
</evidence>
<dbReference type="InParanoid" id="A0A286UAV2"/>
<gene>
    <name evidence="1" type="ORF">PNOK_0832000</name>
</gene>
<comment type="caution">
    <text evidence="1">The sequence shown here is derived from an EMBL/GenBank/DDBJ whole genome shotgun (WGS) entry which is preliminary data.</text>
</comment>
<accession>A0A286UAV2</accession>
<proteinExistence type="predicted"/>
<evidence type="ECO:0000313" key="1">
    <source>
        <dbReference type="EMBL" id="PAV16700.1"/>
    </source>
</evidence>
<name>A0A286UAV2_9AGAM</name>
<dbReference type="Proteomes" id="UP000217199">
    <property type="component" value="Unassembled WGS sequence"/>
</dbReference>
<reference evidence="1 2" key="1">
    <citation type="journal article" date="2017" name="Mol. Ecol.">
        <title>Comparative and population genomic landscape of Phellinus noxius: A hypervariable fungus causing root rot in trees.</title>
        <authorList>
            <person name="Chung C.L."/>
            <person name="Lee T.J."/>
            <person name="Akiba M."/>
            <person name="Lee H.H."/>
            <person name="Kuo T.H."/>
            <person name="Liu D."/>
            <person name="Ke H.M."/>
            <person name="Yokoi T."/>
            <person name="Roa M.B."/>
            <person name="Lu M.J."/>
            <person name="Chang Y.Y."/>
            <person name="Ann P.J."/>
            <person name="Tsai J.N."/>
            <person name="Chen C.Y."/>
            <person name="Tzean S.S."/>
            <person name="Ota Y."/>
            <person name="Hattori T."/>
            <person name="Sahashi N."/>
            <person name="Liou R.F."/>
            <person name="Kikuchi T."/>
            <person name="Tsai I.J."/>
        </authorList>
    </citation>
    <scope>NUCLEOTIDE SEQUENCE [LARGE SCALE GENOMIC DNA]</scope>
    <source>
        <strain evidence="1 2">FFPRI411160</strain>
    </source>
</reference>
<protein>
    <submittedName>
        <fullName evidence="1">Uncharacterized protein</fullName>
    </submittedName>
</protein>
<sequence length="219" mass="25439">MSTASQITSSSHNLSLEAVMGEKIYRYMRGFQSIADRLRNQNMSKEDIQRLYNTVHSDWGPGCTYQYPKRHDKDAIKAFLDLCDKWYEEMDRTTDNLKLMHMQFGFAGGVQIIPGQVINRAVGYGYMDRANKLLVNEAKRNGTFMGFGMTERRRDTQLYDLVQTEFKSKDRNGRVRKIFVVDFVSSVVNGNTYVVKYDGEGKEKRIDEDEMLSLYEARE</sequence>
<organism evidence="1 2">
    <name type="scientific">Pyrrhoderma noxium</name>
    <dbReference type="NCBI Taxonomy" id="2282107"/>
    <lineage>
        <taxon>Eukaryota</taxon>
        <taxon>Fungi</taxon>
        <taxon>Dikarya</taxon>
        <taxon>Basidiomycota</taxon>
        <taxon>Agaricomycotina</taxon>
        <taxon>Agaricomycetes</taxon>
        <taxon>Hymenochaetales</taxon>
        <taxon>Hymenochaetaceae</taxon>
        <taxon>Pyrrhoderma</taxon>
    </lineage>
</organism>
<dbReference type="EMBL" id="NBII01000008">
    <property type="protein sequence ID" value="PAV16700.1"/>
    <property type="molecule type" value="Genomic_DNA"/>
</dbReference>
<keyword evidence="2" id="KW-1185">Reference proteome</keyword>
<dbReference type="AlphaFoldDB" id="A0A286UAV2"/>